<keyword evidence="1" id="KW-0732">Signal</keyword>
<name>A0ABS1BFM4_9SPHI</name>
<keyword evidence="4" id="KW-1185">Reference proteome</keyword>
<evidence type="ECO:0000313" key="3">
    <source>
        <dbReference type="EMBL" id="MBK0381662.1"/>
    </source>
</evidence>
<comment type="caution">
    <text evidence="3">The sequence shown here is derived from an EMBL/GenBank/DDBJ whole genome shotgun (WGS) entry which is preliminary data.</text>
</comment>
<protein>
    <submittedName>
        <fullName evidence="3">M23 family metallopeptidase</fullName>
    </submittedName>
</protein>
<evidence type="ECO:0000259" key="2">
    <source>
        <dbReference type="Pfam" id="PF01551"/>
    </source>
</evidence>
<proteinExistence type="predicted"/>
<sequence>MHYLKKTFILISILFFHLNLSAQINSVPAISKDYFINPLDIKMYLAGSFGEIRPNHFHSGIDIKTNQRDGYPVYAVADGYISRLRIQIGGFGNALYINHPNGITSVYGHLEKFNPLIAQVAKNNQYREHSFTQDLMLTPIEIPVKKGDVIAWSGSTGGAAGPHLHFELRNTQTEETINPLSLGIEIADHIPPTIGGFYLYQINERPFDQFTPKQSYQVYGSNGNYNLGKNKEIAVNGQFGLGIMAYDQQDGSANKNGLFSTTIKLDGNIIYQTVINKFSFDNTRAVNAYIDYAYKLKTGITVQKGFASQNPKIKFYNKLVNDGFISFYDNDLHTLEYILKDIAGNTSTLSLKVKNDPNLALKPLPKDTGIKMLCNQENNYNNEDIKLNLPKGILYNDLNFNYSEAAKPSYSVSKIYKIADKYTPVHDFYELAIKPDSTLKKLDKLVVFNTVYGYQGGELKDGYIIANPKVFGDFYLRYDSIPPSIIPLNIKQGAYLSQQNKVVLRISDNLSGIKSFNGYIDGEWVLMEYDYKTGRLWHEFDKNLKPGKHTFGLIVSDNKDNKNIYSVQFNK</sequence>
<dbReference type="SUPFAM" id="SSF51261">
    <property type="entry name" value="Duplicated hybrid motif"/>
    <property type="match status" value="1"/>
</dbReference>
<evidence type="ECO:0000313" key="4">
    <source>
        <dbReference type="Proteomes" id="UP000660024"/>
    </source>
</evidence>
<dbReference type="Proteomes" id="UP000660024">
    <property type="component" value="Unassembled WGS sequence"/>
</dbReference>
<feature type="signal peptide" evidence="1">
    <location>
        <begin position="1"/>
        <end position="22"/>
    </location>
</feature>
<dbReference type="PANTHER" id="PTHR21666:SF285">
    <property type="entry name" value="M23 FAMILY METALLOPEPTIDASE"/>
    <property type="match status" value="1"/>
</dbReference>
<evidence type="ECO:0000256" key="1">
    <source>
        <dbReference type="SAM" id="SignalP"/>
    </source>
</evidence>
<dbReference type="Pfam" id="PF01551">
    <property type="entry name" value="Peptidase_M23"/>
    <property type="match status" value="1"/>
</dbReference>
<organism evidence="3 4">
    <name type="scientific">Pedobacter segetis</name>
    <dbReference type="NCBI Taxonomy" id="2793069"/>
    <lineage>
        <taxon>Bacteria</taxon>
        <taxon>Pseudomonadati</taxon>
        <taxon>Bacteroidota</taxon>
        <taxon>Sphingobacteriia</taxon>
        <taxon>Sphingobacteriales</taxon>
        <taxon>Sphingobacteriaceae</taxon>
        <taxon>Pedobacter</taxon>
    </lineage>
</organism>
<dbReference type="InterPro" id="IPR050570">
    <property type="entry name" value="Cell_wall_metabolism_enzyme"/>
</dbReference>
<feature type="chain" id="PRO_5046070152" evidence="1">
    <location>
        <begin position="23"/>
        <end position="571"/>
    </location>
</feature>
<gene>
    <name evidence="3" type="ORF">I5M32_01700</name>
</gene>
<accession>A0ABS1BFM4</accession>
<dbReference type="InterPro" id="IPR016047">
    <property type="entry name" value="M23ase_b-sheet_dom"/>
</dbReference>
<dbReference type="InterPro" id="IPR011055">
    <property type="entry name" value="Dup_hybrid_motif"/>
</dbReference>
<dbReference type="Gene3D" id="2.70.70.10">
    <property type="entry name" value="Glucose Permease (Domain IIA)"/>
    <property type="match status" value="1"/>
</dbReference>
<dbReference type="EMBL" id="JAEHFY010000002">
    <property type="protein sequence ID" value="MBK0381662.1"/>
    <property type="molecule type" value="Genomic_DNA"/>
</dbReference>
<feature type="domain" description="M23ase beta-sheet core" evidence="2">
    <location>
        <begin position="57"/>
        <end position="114"/>
    </location>
</feature>
<dbReference type="RefSeq" id="WP_200584419.1">
    <property type="nucleotide sequence ID" value="NZ_JAEHFY010000002.1"/>
</dbReference>
<dbReference type="CDD" id="cd12797">
    <property type="entry name" value="M23_peptidase"/>
    <property type="match status" value="1"/>
</dbReference>
<reference evidence="3 4" key="1">
    <citation type="submission" date="2020-12" db="EMBL/GenBank/DDBJ databases">
        <title>Bacterial novel species Pedobacter sp. SD-b isolated from soil.</title>
        <authorList>
            <person name="Jung H.-Y."/>
        </authorList>
    </citation>
    <scope>NUCLEOTIDE SEQUENCE [LARGE SCALE GENOMIC DNA]</scope>
    <source>
        <strain evidence="3 4">SD-b</strain>
    </source>
</reference>
<dbReference type="PANTHER" id="PTHR21666">
    <property type="entry name" value="PEPTIDASE-RELATED"/>
    <property type="match status" value="1"/>
</dbReference>